<reference evidence="2 4" key="2">
    <citation type="submission" date="2014-03" db="EMBL/GenBank/DDBJ databases">
        <title>Genomics of Bifidobacteria.</title>
        <authorList>
            <person name="Ventura M."/>
            <person name="Milani C."/>
            <person name="Lugli G.A."/>
        </authorList>
    </citation>
    <scope>NUCLEOTIDE SEQUENCE [LARGE SCALE GENOMIC DNA]</scope>
    <source>
        <strain evidence="2 4">LMG 11596</strain>
    </source>
</reference>
<dbReference type="Gene3D" id="1.10.132.100">
    <property type="match status" value="1"/>
</dbReference>
<dbReference type="STRING" id="561180.BIFGAL_03136"/>
<name>D1NTH8_9BIFI</name>
<dbReference type="AlphaFoldDB" id="D1NTH8"/>
<dbReference type="RefSeq" id="WP_006294569.1">
    <property type="nucleotide sequence ID" value="NZ_ABXB03000002.1"/>
</dbReference>
<dbReference type="EMBL" id="JGYW01000009">
    <property type="protein sequence ID" value="KFI57660.1"/>
    <property type="molecule type" value="Genomic_DNA"/>
</dbReference>
<proteinExistence type="predicted"/>
<evidence type="ECO:0000313" key="1">
    <source>
        <dbReference type="EMBL" id="EFA23032.1"/>
    </source>
</evidence>
<dbReference type="Proteomes" id="UP000003656">
    <property type="component" value="Unassembled WGS sequence"/>
</dbReference>
<evidence type="ECO:0000313" key="3">
    <source>
        <dbReference type="Proteomes" id="UP000003656"/>
    </source>
</evidence>
<dbReference type="NCBIfam" id="TIGR02547">
    <property type="entry name" value="casA_cse1"/>
    <property type="match status" value="1"/>
</dbReference>
<sequence>MKAIQPQFNLVNDPWIPVVYDDATRAVVSLRESFEQASHIVAIVTDNPLQKAVLYRLFEAIWMRAYEMEQIDVAPSECYALWQEFWDLGEFDLEIINAYLNKYEAKFELFDSKTPFYQVPDLEYVGKKAYDGVETMILDVPKGTGLFSLRNPETLEGLDFAEAARQLLTIMAYDTAGIKSPVEGFSAINKGKAFAPQGVPSVGWLGNIGSVWAEGSNLFETIMLNWVISNPLTSELSESTYDRAPWELDTPPEHDLVVRDGFRGMVDALTVQSRRIRLVCNEAGTQVIGLVICYGDIIRPAYTQIAEMHTSWRVSKPKKGEGNAPVVMPRTFEAGKALWRSLGPLLVADSENSARPGVLRWLDRLFDEIPELREKHLLQTIGIIAQGMTYGTQSSVFEASYDDSLELSSEMLRSGGDIIGRVLDVVAATEQSVKDLGTFAFRLEVASGADSDSKNRRTDTRMQIAEEAYAALDGVFRERLAQYRSDDDALAYCKSWKDEIHRLLLRLAQDYLDQSPTQSFSFHEENGRRVDAGQAMLTLKYRLKENLGSLSEHSIPTEGEEDAPTQ</sequence>
<dbReference type="Pfam" id="PF09481">
    <property type="entry name" value="CRISPR_Cse1"/>
    <property type="match status" value="1"/>
</dbReference>
<dbReference type="OrthoDB" id="3187690at2"/>
<dbReference type="EMBL" id="ABXB03000002">
    <property type="protein sequence ID" value="EFA23032.1"/>
    <property type="molecule type" value="Genomic_DNA"/>
</dbReference>
<evidence type="ECO:0000313" key="4">
    <source>
        <dbReference type="Proteomes" id="UP000029074"/>
    </source>
</evidence>
<dbReference type="eggNOG" id="COG1203">
    <property type="taxonomic scope" value="Bacteria"/>
</dbReference>
<gene>
    <name evidence="1" type="primary">casA</name>
    <name evidence="2" type="ORF">BGLCM_1348</name>
    <name evidence="1" type="ORF">BIFGAL_03136</name>
</gene>
<accession>D1NTH8</accession>
<comment type="caution">
    <text evidence="1">The sequence shown here is derived from an EMBL/GenBank/DDBJ whole genome shotgun (WGS) entry which is preliminary data.</text>
</comment>
<dbReference type="InterPro" id="IPR013381">
    <property type="entry name" value="CRISPR-assoc_prot_Cse1"/>
</dbReference>
<reference evidence="1 3" key="1">
    <citation type="submission" date="2009-11" db="EMBL/GenBank/DDBJ databases">
        <authorList>
            <person name="Weinstock G."/>
            <person name="Sodergren E."/>
            <person name="Clifton S."/>
            <person name="Fulton L."/>
            <person name="Fulton B."/>
            <person name="Courtney L."/>
            <person name="Fronick C."/>
            <person name="Harrison M."/>
            <person name="Strong C."/>
            <person name="Farmer C."/>
            <person name="Delahaunty K."/>
            <person name="Markovic C."/>
            <person name="Hall O."/>
            <person name="Minx P."/>
            <person name="Tomlinson C."/>
            <person name="Mitreva M."/>
            <person name="Nelson J."/>
            <person name="Hou S."/>
            <person name="Wollam A."/>
            <person name="Pepin K.H."/>
            <person name="Johnson M."/>
            <person name="Bhonagiri V."/>
            <person name="Nash W.E."/>
            <person name="Warren W."/>
            <person name="Chinwalla A."/>
            <person name="Mardis E.R."/>
            <person name="Wilson R.K."/>
        </authorList>
    </citation>
    <scope>NUCLEOTIDE SEQUENCE [LARGE SCALE GENOMIC DNA]</scope>
    <source>
        <strain evidence="1 3">DSM 20093</strain>
    </source>
</reference>
<evidence type="ECO:0000313" key="2">
    <source>
        <dbReference type="EMBL" id="KFI57660.1"/>
    </source>
</evidence>
<dbReference type="CDD" id="cd09729">
    <property type="entry name" value="Cse1_I-E"/>
    <property type="match status" value="1"/>
</dbReference>
<organism evidence="1 3">
    <name type="scientific">Bifidobacterium gallicum DSM 20093 = LMG 11596</name>
    <dbReference type="NCBI Taxonomy" id="561180"/>
    <lineage>
        <taxon>Bacteria</taxon>
        <taxon>Bacillati</taxon>
        <taxon>Actinomycetota</taxon>
        <taxon>Actinomycetes</taxon>
        <taxon>Bifidobacteriales</taxon>
        <taxon>Bifidobacteriaceae</taxon>
        <taxon>Bifidobacterium</taxon>
    </lineage>
</organism>
<protein>
    <submittedName>
        <fullName evidence="1">CRISPR system CASCADE complex protein CasA</fullName>
    </submittedName>
    <submittedName>
        <fullName evidence="2">CRISPR-associated protein, Cse1 family</fullName>
    </submittedName>
</protein>
<dbReference type="Proteomes" id="UP000029074">
    <property type="component" value="Unassembled WGS sequence"/>
</dbReference>
<keyword evidence="4" id="KW-1185">Reference proteome</keyword>